<protein>
    <submittedName>
        <fullName evidence="4">DNA-binding transcriptional repressor AcrR</fullName>
    </submittedName>
</protein>
<dbReference type="InterPro" id="IPR050109">
    <property type="entry name" value="HTH-type_TetR-like_transc_reg"/>
</dbReference>
<dbReference type="InterPro" id="IPR036271">
    <property type="entry name" value="Tet_transcr_reg_TetR-rel_C_sf"/>
</dbReference>
<name>A0A1Y5RMR9_9RHOB</name>
<keyword evidence="1 2" id="KW-0238">DNA-binding</keyword>
<sequence length="193" mass="21238">MSPTTKKLIQAAALRLFDEQGVAATSIAQIRAEVGISNGSFFHAYKTRDDLCADIYLLALKDYHAALVADLPETAQDGIAALITAHLEWVVTSGPLARFLFEHARPEWLNSIRAEQASENAKLAERLATWRAPLTKAGALHPMSEMMFFAQLIGPAQVFCRAWLSGRNAEDPRTHARVLIDSACRVLILTPDQ</sequence>
<dbReference type="InterPro" id="IPR009057">
    <property type="entry name" value="Homeodomain-like_sf"/>
</dbReference>
<dbReference type="InterPro" id="IPR001647">
    <property type="entry name" value="HTH_TetR"/>
</dbReference>
<reference evidence="4 5" key="1">
    <citation type="submission" date="2017-03" db="EMBL/GenBank/DDBJ databases">
        <authorList>
            <person name="Afonso C.L."/>
            <person name="Miller P.J."/>
            <person name="Scott M.A."/>
            <person name="Spackman E."/>
            <person name="Goraichik I."/>
            <person name="Dimitrov K.M."/>
            <person name="Suarez D.L."/>
            <person name="Swayne D.E."/>
        </authorList>
    </citation>
    <scope>NUCLEOTIDE SEQUENCE [LARGE SCALE GENOMIC DNA]</scope>
    <source>
        <strain evidence="4 5">CECT 7639</strain>
    </source>
</reference>
<evidence type="ECO:0000256" key="1">
    <source>
        <dbReference type="ARBA" id="ARBA00023125"/>
    </source>
</evidence>
<organism evidence="4 5">
    <name type="scientific">Falsiruegeria litorea R37</name>
    <dbReference type="NCBI Taxonomy" id="1200284"/>
    <lineage>
        <taxon>Bacteria</taxon>
        <taxon>Pseudomonadati</taxon>
        <taxon>Pseudomonadota</taxon>
        <taxon>Alphaproteobacteria</taxon>
        <taxon>Rhodobacterales</taxon>
        <taxon>Roseobacteraceae</taxon>
        <taxon>Falsiruegeria</taxon>
    </lineage>
</organism>
<dbReference type="PROSITE" id="PS50977">
    <property type="entry name" value="HTH_TETR_2"/>
    <property type="match status" value="1"/>
</dbReference>
<feature type="domain" description="HTH tetR-type" evidence="3">
    <location>
        <begin position="3"/>
        <end position="63"/>
    </location>
</feature>
<evidence type="ECO:0000313" key="4">
    <source>
        <dbReference type="EMBL" id="SLN20751.1"/>
    </source>
</evidence>
<dbReference type="PANTHER" id="PTHR30055">
    <property type="entry name" value="HTH-TYPE TRANSCRIPTIONAL REGULATOR RUTR"/>
    <property type="match status" value="1"/>
</dbReference>
<dbReference type="OrthoDB" id="9811084at2"/>
<gene>
    <name evidence="4" type="ORF">TRL7639_00527</name>
</gene>
<dbReference type="AlphaFoldDB" id="A0A1Y5RMR9"/>
<dbReference type="RefSeq" id="WP_085794237.1">
    <property type="nucleotide sequence ID" value="NZ_FWFO01000001.1"/>
</dbReference>
<evidence type="ECO:0000256" key="2">
    <source>
        <dbReference type="PROSITE-ProRule" id="PRU00335"/>
    </source>
</evidence>
<dbReference type="Proteomes" id="UP000193077">
    <property type="component" value="Unassembled WGS sequence"/>
</dbReference>
<feature type="DNA-binding region" description="H-T-H motif" evidence="2">
    <location>
        <begin position="26"/>
        <end position="45"/>
    </location>
</feature>
<keyword evidence="5" id="KW-1185">Reference proteome</keyword>
<evidence type="ECO:0000259" key="3">
    <source>
        <dbReference type="PROSITE" id="PS50977"/>
    </source>
</evidence>
<dbReference type="GO" id="GO:0000976">
    <property type="term" value="F:transcription cis-regulatory region binding"/>
    <property type="evidence" value="ECO:0007669"/>
    <property type="project" value="TreeGrafter"/>
</dbReference>
<dbReference type="PANTHER" id="PTHR30055:SF187">
    <property type="entry name" value="TRANSCRIPTIONAL REGULATORY PROTEIN"/>
    <property type="match status" value="1"/>
</dbReference>
<dbReference type="GO" id="GO:0003700">
    <property type="term" value="F:DNA-binding transcription factor activity"/>
    <property type="evidence" value="ECO:0007669"/>
    <property type="project" value="TreeGrafter"/>
</dbReference>
<dbReference type="SUPFAM" id="SSF46689">
    <property type="entry name" value="Homeodomain-like"/>
    <property type="match status" value="1"/>
</dbReference>
<dbReference type="Gene3D" id="1.10.357.10">
    <property type="entry name" value="Tetracycline Repressor, domain 2"/>
    <property type="match status" value="1"/>
</dbReference>
<accession>A0A1Y5RMR9</accession>
<proteinExistence type="predicted"/>
<dbReference type="EMBL" id="FWFO01000001">
    <property type="protein sequence ID" value="SLN20751.1"/>
    <property type="molecule type" value="Genomic_DNA"/>
</dbReference>
<evidence type="ECO:0000313" key="5">
    <source>
        <dbReference type="Proteomes" id="UP000193077"/>
    </source>
</evidence>
<dbReference type="SUPFAM" id="SSF48498">
    <property type="entry name" value="Tetracyclin repressor-like, C-terminal domain"/>
    <property type="match status" value="1"/>
</dbReference>
<dbReference type="Pfam" id="PF00440">
    <property type="entry name" value="TetR_N"/>
    <property type="match status" value="1"/>
</dbReference>